<dbReference type="InterPro" id="IPR013094">
    <property type="entry name" value="AB_hydrolase_3"/>
</dbReference>
<dbReference type="Proteomes" id="UP000295703">
    <property type="component" value="Unassembled WGS sequence"/>
</dbReference>
<proteinExistence type="predicted"/>
<feature type="domain" description="Alpha/beta hydrolase fold-3" evidence="3">
    <location>
        <begin position="93"/>
        <end position="227"/>
    </location>
</feature>
<dbReference type="InterPro" id="IPR029058">
    <property type="entry name" value="AB_hydrolase_fold"/>
</dbReference>
<keyword evidence="5" id="KW-1185">Reference proteome</keyword>
<dbReference type="PANTHER" id="PTHR48081">
    <property type="entry name" value="AB HYDROLASE SUPERFAMILY PROTEIN C4A8.06C"/>
    <property type="match status" value="1"/>
</dbReference>
<evidence type="ECO:0000259" key="3">
    <source>
        <dbReference type="Pfam" id="PF07859"/>
    </source>
</evidence>
<reference evidence="4 5" key="1">
    <citation type="submission" date="2018-12" db="EMBL/GenBank/DDBJ databases">
        <title>Genome sequence and assembly of Colletotrichum trifolii.</title>
        <authorList>
            <person name="Gan P."/>
            <person name="Shirasu K."/>
        </authorList>
    </citation>
    <scope>NUCLEOTIDE SEQUENCE [LARGE SCALE GENOMIC DNA]</scope>
    <source>
        <strain evidence="4 5">543-2</strain>
    </source>
</reference>
<evidence type="ECO:0000256" key="2">
    <source>
        <dbReference type="SAM" id="MobiDB-lite"/>
    </source>
</evidence>
<evidence type="ECO:0000313" key="4">
    <source>
        <dbReference type="EMBL" id="TDZ61458.1"/>
    </source>
</evidence>
<protein>
    <submittedName>
        <fullName evidence="4">Carboxylesterase NlhH</fullName>
    </submittedName>
</protein>
<comment type="caution">
    <text evidence="4">The sequence shown here is derived from an EMBL/GenBank/DDBJ whole genome shotgun (WGS) entry which is preliminary data.</text>
</comment>
<feature type="compositionally biased region" description="Basic and acidic residues" evidence="2">
    <location>
        <begin position="248"/>
        <end position="262"/>
    </location>
</feature>
<evidence type="ECO:0000256" key="1">
    <source>
        <dbReference type="ARBA" id="ARBA00022801"/>
    </source>
</evidence>
<keyword evidence="1" id="KW-0378">Hydrolase</keyword>
<evidence type="ECO:0000313" key="5">
    <source>
        <dbReference type="Proteomes" id="UP000295703"/>
    </source>
</evidence>
<name>A0A4R8RTU2_COLTR</name>
<dbReference type="PANTHER" id="PTHR48081:SF8">
    <property type="entry name" value="ALPHA_BETA HYDROLASE FOLD-3 DOMAIN-CONTAINING PROTEIN-RELATED"/>
    <property type="match status" value="1"/>
</dbReference>
<gene>
    <name evidence="4" type="primary">nlhH-2</name>
    <name evidence="4" type="ORF">CTRI78_v004337</name>
</gene>
<dbReference type="Pfam" id="PF07859">
    <property type="entry name" value="Abhydrolase_3"/>
    <property type="match status" value="1"/>
</dbReference>
<dbReference type="GO" id="GO:0016787">
    <property type="term" value="F:hydrolase activity"/>
    <property type="evidence" value="ECO:0007669"/>
    <property type="project" value="UniProtKB-KW"/>
</dbReference>
<dbReference type="InterPro" id="IPR050300">
    <property type="entry name" value="GDXG_lipolytic_enzyme"/>
</dbReference>
<dbReference type="STRING" id="5466.A0A4R8RTU2"/>
<organism evidence="4 5">
    <name type="scientific">Colletotrichum trifolii</name>
    <dbReference type="NCBI Taxonomy" id="5466"/>
    <lineage>
        <taxon>Eukaryota</taxon>
        <taxon>Fungi</taxon>
        <taxon>Dikarya</taxon>
        <taxon>Ascomycota</taxon>
        <taxon>Pezizomycotina</taxon>
        <taxon>Sordariomycetes</taxon>
        <taxon>Hypocreomycetidae</taxon>
        <taxon>Glomerellales</taxon>
        <taxon>Glomerellaceae</taxon>
        <taxon>Colletotrichum</taxon>
        <taxon>Colletotrichum orbiculare species complex</taxon>
    </lineage>
</organism>
<sequence length="317" mass="34282">MGDSSVNQLPRPPYDAQLVPVIGRNPPYPRKREDVVHGRRIRATATAPLQASIRNDVQLSVEDRTIPGPDCDIPLVILQSKNPGTPHGRRPGIVFVHGGGMLLGDAFLGLAFYAQVAKTLDAVVASVEYRLAPEHPAPAPQDDCFAALRWVSAHAAELGIDPARVMMAGASAGGGIAAGVALRARDQGGPPLCAQLLVYPMLDDRDRNRTASGRQYARGRHVRRRRQRLCLVVRAGGQTARRRRRGERRGECVRRPRPRDGPGRVAAGLHRRRLGGTVPGRQRPVREPVVGGGRPGGPARVERRLSRVRLAGFACPG</sequence>
<dbReference type="AlphaFoldDB" id="A0A4R8RTU2"/>
<feature type="region of interest" description="Disordered" evidence="2">
    <location>
        <begin position="237"/>
        <end position="300"/>
    </location>
</feature>
<dbReference type="EMBL" id="RYZW01000031">
    <property type="protein sequence ID" value="TDZ61458.1"/>
    <property type="molecule type" value="Genomic_DNA"/>
</dbReference>
<dbReference type="Gene3D" id="3.40.50.1820">
    <property type="entry name" value="alpha/beta hydrolase"/>
    <property type="match status" value="1"/>
</dbReference>
<dbReference type="SUPFAM" id="SSF53474">
    <property type="entry name" value="alpha/beta-Hydrolases"/>
    <property type="match status" value="1"/>
</dbReference>
<accession>A0A4R8RTU2</accession>